<dbReference type="AlphaFoldDB" id="A0A347WLD8"/>
<keyword evidence="2" id="KW-0812">Transmembrane</keyword>
<dbReference type="Proteomes" id="UP000263232">
    <property type="component" value="Chromosome"/>
</dbReference>
<feature type="transmembrane region" description="Helical" evidence="2">
    <location>
        <begin position="217"/>
        <end position="236"/>
    </location>
</feature>
<evidence type="ECO:0000256" key="1">
    <source>
        <dbReference type="SAM" id="MobiDB-lite"/>
    </source>
</evidence>
<feature type="compositionally biased region" description="Basic and acidic residues" evidence="1">
    <location>
        <begin position="283"/>
        <end position="292"/>
    </location>
</feature>
<organism evidence="3 4">
    <name type="scientific">Suicoccus acidiformans</name>
    <dbReference type="NCBI Taxonomy" id="2036206"/>
    <lineage>
        <taxon>Bacteria</taxon>
        <taxon>Bacillati</taxon>
        <taxon>Bacillota</taxon>
        <taxon>Bacilli</taxon>
        <taxon>Lactobacillales</taxon>
        <taxon>Aerococcaceae</taxon>
        <taxon>Suicoccus</taxon>
    </lineage>
</organism>
<evidence type="ECO:0000313" key="4">
    <source>
        <dbReference type="Proteomes" id="UP000263232"/>
    </source>
</evidence>
<evidence type="ECO:0000313" key="3">
    <source>
        <dbReference type="EMBL" id="AXY25895.1"/>
    </source>
</evidence>
<dbReference type="EMBL" id="CP023434">
    <property type="protein sequence ID" value="AXY25895.1"/>
    <property type="molecule type" value="Genomic_DNA"/>
</dbReference>
<dbReference type="Pfam" id="PF06691">
    <property type="entry name" value="DUF1189"/>
    <property type="match status" value="1"/>
</dbReference>
<keyword evidence="2" id="KW-0472">Membrane</keyword>
<name>A0A347WLD8_9LACT</name>
<accession>A0A347WLD8</accession>
<protein>
    <recommendedName>
        <fullName evidence="5">DUF1189 domain-containing protein</fullName>
    </recommendedName>
</protein>
<reference evidence="3 4" key="1">
    <citation type="submission" date="2017-09" db="EMBL/GenBank/DDBJ databases">
        <title>Complete genome sequence of Oxytococcus suis strain ZY16052.</title>
        <authorList>
            <person name="Li F."/>
        </authorList>
    </citation>
    <scope>NUCLEOTIDE SEQUENCE [LARGE SCALE GENOMIC DNA]</scope>
    <source>
        <strain evidence="3 4">ZY16052</strain>
    </source>
</reference>
<proteinExistence type="predicted"/>
<evidence type="ECO:0008006" key="5">
    <source>
        <dbReference type="Google" id="ProtNLM"/>
    </source>
</evidence>
<feature type="region of interest" description="Disordered" evidence="1">
    <location>
        <begin position="283"/>
        <end position="306"/>
    </location>
</feature>
<dbReference type="KEGG" id="abae:CL176_07725"/>
<feature type="transmembrane region" description="Helical" evidence="2">
    <location>
        <begin position="242"/>
        <end position="260"/>
    </location>
</feature>
<evidence type="ECO:0000256" key="2">
    <source>
        <dbReference type="SAM" id="Phobius"/>
    </source>
</evidence>
<gene>
    <name evidence="3" type="ORF">CL176_07725</name>
</gene>
<dbReference type="InterPro" id="IPR009574">
    <property type="entry name" value="DUF1189"/>
</dbReference>
<dbReference type="OrthoDB" id="2139271at2"/>
<feature type="transmembrane region" description="Helical" evidence="2">
    <location>
        <begin position="187"/>
        <end position="205"/>
    </location>
</feature>
<sequence>MYVKYTRNILIMGLQNPRYYIEAFKVKGRHILLLSLLAVLFMTIGLFRLYQGPLNSLVHDISQAETYLPDFTYEGGELNLAEGSKPLYYQSDTFQLVIDPTIEATNSRSVPLTPAQEERIQANSILSLYLFKNNAFMGSGDIIQPVFEYDILFANDEALAFPLQALNQHKAQLSIAFFGSLYLSQYISYWVQMFLIAVIAGLFNLSMTRRIPLKNRIKLSVIISFVPIILIELVNFFIPGIYLSYTVISFITILLMFFTFRNHTRFIQQIMRHMNIKEVDSLDREDSLKDTDEQNDEDDSDDTQHK</sequence>
<feature type="transmembrane region" description="Helical" evidence="2">
    <location>
        <begin position="31"/>
        <end position="50"/>
    </location>
</feature>
<feature type="compositionally biased region" description="Acidic residues" evidence="1">
    <location>
        <begin position="293"/>
        <end position="306"/>
    </location>
</feature>
<keyword evidence="2" id="KW-1133">Transmembrane helix</keyword>
<keyword evidence="4" id="KW-1185">Reference proteome</keyword>